<evidence type="ECO:0000256" key="4">
    <source>
        <dbReference type="PROSITE-ProRule" id="PRU00175"/>
    </source>
</evidence>
<accession>A0A6A5V5R5</accession>
<feature type="compositionally biased region" description="Polar residues" evidence="5">
    <location>
        <begin position="904"/>
        <end position="924"/>
    </location>
</feature>
<evidence type="ECO:0000313" key="7">
    <source>
        <dbReference type="EMBL" id="KAF1971372.1"/>
    </source>
</evidence>
<dbReference type="GO" id="GO:0008270">
    <property type="term" value="F:zinc ion binding"/>
    <property type="evidence" value="ECO:0007669"/>
    <property type="project" value="UniProtKB-KW"/>
</dbReference>
<evidence type="ECO:0000259" key="6">
    <source>
        <dbReference type="PROSITE" id="PS50089"/>
    </source>
</evidence>
<feature type="region of interest" description="Disordered" evidence="5">
    <location>
        <begin position="653"/>
        <end position="692"/>
    </location>
</feature>
<feature type="compositionally biased region" description="Low complexity" evidence="5">
    <location>
        <begin position="1052"/>
        <end position="1063"/>
    </location>
</feature>
<dbReference type="PANTHER" id="PTHR23327:SF51">
    <property type="entry name" value="TRANSCRIPTIONAL REGULATOR OF YEAST FORM ADHERENCE 3"/>
    <property type="match status" value="1"/>
</dbReference>
<proteinExistence type="predicted"/>
<keyword evidence="1" id="KW-0479">Metal-binding</keyword>
<feature type="region of interest" description="Disordered" evidence="5">
    <location>
        <begin position="903"/>
        <end position="996"/>
    </location>
</feature>
<feature type="compositionally biased region" description="Low complexity" evidence="5">
    <location>
        <begin position="726"/>
        <end position="737"/>
    </location>
</feature>
<dbReference type="PANTHER" id="PTHR23327">
    <property type="entry name" value="RING FINGER PROTEIN 127"/>
    <property type="match status" value="1"/>
</dbReference>
<dbReference type="Pfam" id="PF00097">
    <property type="entry name" value="zf-C3HC4"/>
    <property type="match status" value="1"/>
</dbReference>
<evidence type="ECO:0000256" key="5">
    <source>
        <dbReference type="SAM" id="MobiDB-lite"/>
    </source>
</evidence>
<keyword evidence="8" id="KW-1185">Reference proteome</keyword>
<dbReference type="InterPro" id="IPR017907">
    <property type="entry name" value="Znf_RING_CS"/>
</dbReference>
<feature type="region of interest" description="Disordered" evidence="5">
    <location>
        <begin position="709"/>
        <end position="878"/>
    </location>
</feature>
<dbReference type="AlphaFoldDB" id="A0A6A5V5R5"/>
<feature type="compositionally biased region" description="Polar residues" evidence="5">
    <location>
        <begin position="1064"/>
        <end position="1074"/>
    </location>
</feature>
<dbReference type="EMBL" id="ML976693">
    <property type="protein sequence ID" value="KAF1971372.1"/>
    <property type="molecule type" value="Genomic_DNA"/>
</dbReference>
<dbReference type="SMART" id="SM00184">
    <property type="entry name" value="RING"/>
    <property type="match status" value="1"/>
</dbReference>
<feature type="compositionally biased region" description="Low complexity" evidence="5">
    <location>
        <begin position="416"/>
        <end position="425"/>
    </location>
</feature>
<feature type="compositionally biased region" description="Low complexity" evidence="5">
    <location>
        <begin position="844"/>
        <end position="859"/>
    </location>
</feature>
<dbReference type="PROSITE" id="PS50089">
    <property type="entry name" value="ZF_RING_2"/>
    <property type="match status" value="1"/>
</dbReference>
<feature type="compositionally biased region" description="Polar residues" evidence="5">
    <location>
        <begin position="1032"/>
        <end position="1046"/>
    </location>
</feature>
<reference evidence="7" key="1">
    <citation type="journal article" date="2020" name="Stud. Mycol.">
        <title>101 Dothideomycetes genomes: a test case for predicting lifestyles and emergence of pathogens.</title>
        <authorList>
            <person name="Haridas S."/>
            <person name="Albert R."/>
            <person name="Binder M."/>
            <person name="Bloem J."/>
            <person name="Labutti K."/>
            <person name="Salamov A."/>
            <person name="Andreopoulos B."/>
            <person name="Baker S."/>
            <person name="Barry K."/>
            <person name="Bills G."/>
            <person name="Bluhm B."/>
            <person name="Cannon C."/>
            <person name="Castanera R."/>
            <person name="Culley D."/>
            <person name="Daum C."/>
            <person name="Ezra D."/>
            <person name="Gonzalez J."/>
            <person name="Henrissat B."/>
            <person name="Kuo A."/>
            <person name="Liang C."/>
            <person name="Lipzen A."/>
            <person name="Lutzoni F."/>
            <person name="Magnuson J."/>
            <person name="Mondo S."/>
            <person name="Nolan M."/>
            <person name="Ohm R."/>
            <person name="Pangilinan J."/>
            <person name="Park H.-J."/>
            <person name="Ramirez L."/>
            <person name="Alfaro M."/>
            <person name="Sun H."/>
            <person name="Tritt A."/>
            <person name="Yoshinaga Y."/>
            <person name="Zwiers L.-H."/>
            <person name="Turgeon B."/>
            <person name="Goodwin S."/>
            <person name="Spatafora J."/>
            <person name="Crous P."/>
            <person name="Grigoriev I."/>
        </authorList>
    </citation>
    <scope>NUCLEOTIDE SEQUENCE</scope>
    <source>
        <strain evidence="7">CBS 107.79</strain>
    </source>
</reference>
<evidence type="ECO:0000256" key="2">
    <source>
        <dbReference type="ARBA" id="ARBA00022771"/>
    </source>
</evidence>
<organism evidence="7 8">
    <name type="scientific">Bimuria novae-zelandiae CBS 107.79</name>
    <dbReference type="NCBI Taxonomy" id="1447943"/>
    <lineage>
        <taxon>Eukaryota</taxon>
        <taxon>Fungi</taxon>
        <taxon>Dikarya</taxon>
        <taxon>Ascomycota</taxon>
        <taxon>Pezizomycotina</taxon>
        <taxon>Dothideomycetes</taxon>
        <taxon>Pleosporomycetidae</taxon>
        <taxon>Pleosporales</taxon>
        <taxon>Massarineae</taxon>
        <taxon>Didymosphaeriaceae</taxon>
        <taxon>Bimuria</taxon>
    </lineage>
</organism>
<dbReference type="CDD" id="cd16568">
    <property type="entry name" value="RING-HC_ScPSH1-like"/>
    <property type="match status" value="1"/>
</dbReference>
<name>A0A6A5V5R5_9PLEO</name>
<sequence>MNHTRAPSPLATTARPQNPPSSIASQHAASSSSQTLSSMSSSAKARVAAPATSRSPAQAGAAEGRPGRAASKDSLKQKMAKLAEEPSRSSKAGEVRPPSTMEQREASANAPQQLQALRSEFDGLRSHLTCKICDRLLYQPYTIACGHTYCYSCLCTWFVNNKNRKTCPDCRTAVTHTPAPAYVIRDMIAVFISRAELLPAGETIEQHTKWQKEEADAVQQDKDNNDPRAGGLFKGCFKPGHASRPSLQVIRDQEDGVERCPVCSWELEDGECVQCGLFFDDNGELTWTDSFTGFSDMDEMSEQDLSGEDLDAEMDMEDADFDAYGGAQGNWEDYYPDDGNFLMQRFLQHGIPPHAPFFHQRRPMSHSEAGSRRSYSQSIVSDLITEEMDTVEEEDEEDLEEDSSMNDFIDDDGDRSSTSADASSTLGQTPQPSNSQHRYQGRARRVVESETSSTISSVIEEEDEDDDEEEDEGPIRRGQRNRAQTRILNRANGSREPSGPPSSTSTDVSTDDLDEDTQALLQSQGWMLQHHGADEMGEDDDSDGGRTTVGSTVGWDATAISNDRVRMGGSLTPTADRPRPNNTIRPPSRVGNPLRRQASVLSTANAHYEDGEADDDDSDVDQDGDITMAINSLHNRRSRAQLRNNAAAFTNFNNRHANRGLSQNNPIDVDADDNSDHSQDGHRRTRQQTYNPRISRLFADHQRALQEIQGGPLVDLEPRSITPIARPRTSNRNRPSPAQTFSPFMPPAPARMRTPLMNNTSNPAFNPRAPTSPPRRAAPTQNLAEAVHGNAAPTTSRTSSISSTSNTSVVLTPGTSTPTSQQSSSTVSQPQNGLSIDMGDRPPSRVNSRPPSAAGRRSSTGFSPVYPQFPHSNGGLNIQGRIFPPQQGNPWGAFVQPRIRNRNSRQVLREQSSTATLRAVNSRTNIREPVNSPQGVRSQSSRIDLRPQPSRRRLNPQASVRTLRASEHARPPQSPSTGSTNDAQHAARPPRYTPEETDRLARELINNRMQVLRPPGPAPARNNPFVPGFRRQANSSEMAAGTTPTSHHSRTNSNESVNSVNSSHTATMGSSSPGLTRRRSNRHMAGPPPGVLTPATHGVFPPAAYPGNHTRARQSSIGSSTFDMPLDASARGMSPMVATSLI</sequence>
<evidence type="ECO:0000313" key="8">
    <source>
        <dbReference type="Proteomes" id="UP000800036"/>
    </source>
</evidence>
<evidence type="ECO:0000256" key="3">
    <source>
        <dbReference type="ARBA" id="ARBA00022833"/>
    </source>
</evidence>
<dbReference type="InterPro" id="IPR018957">
    <property type="entry name" value="Znf_C3HC4_RING-type"/>
</dbReference>
<feature type="compositionally biased region" description="Low complexity" evidence="5">
    <location>
        <begin position="21"/>
        <end position="49"/>
    </location>
</feature>
<feature type="region of interest" description="Disordered" evidence="5">
    <location>
        <begin position="357"/>
        <end position="595"/>
    </location>
</feature>
<dbReference type="InterPro" id="IPR001841">
    <property type="entry name" value="Znf_RING"/>
</dbReference>
<dbReference type="SUPFAM" id="SSF57850">
    <property type="entry name" value="RING/U-box"/>
    <property type="match status" value="1"/>
</dbReference>
<feature type="compositionally biased region" description="Low complexity" evidence="5">
    <location>
        <begin position="56"/>
        <end position="69"/>
    </location>
</feature>
<dbReference type="PROSITE" id="PS00518">
    <property type="entry name" value="ZF_RING_1"/>
    <property type="match status" value="1"/>
</dbReference>
<keyword evidence="2 4" id="KW-0863">Zinc-finger</keyword>
<feature type="compositionally biased region" description="Polar residues" evidence="5">
    <location>
        <begin position="931"/>
        <end position="942"/>
    </location>
</feature>
<feature type="compositionally biased region" description="Polar residues" evidence="5">
    <location>
        <begin position="426"/>
        <end position="438"/>
    </location>
</feature>
<protein>
    <recommendedName>
        <fullName evidence="6">RING-type domain-containing protein</fullName>
    </recommendedName>
</protein>
<keyword evidence="3" id="KW-0862">Zinc</keyword>
<feature type="compositionally biased region" description="Acidic residues" evidence="5">
    <location>
        <begin position="459"/>
        <end position="472"/>
    </location>
</feature>
<feature type="compositionally biased region" description="Polar residues" evidence="5">
    <location>
        <begin position="1113"/>
        <end position="1122"/>
    </location>
</feature>
<feature type="compositionally biased region" description="Low complexity" evidence="5">
    <location>
        <begin position="449"/>
        <end position="458"/>
    </location>
</feature>
<evidence type="ECO:0000256" key="1">
    <source>
        <dbReference type="ARBA" id="ARBA00022723"/>
    </source>
</evidence>
<dbReference type="InterPro" id="IPR013083">
    <property type="entry name" value="Znf_RING/FYVE/PHD"/>
</dbReference>
<dbReference type="Proteomes" id="UP000800036">
    <property type="component" value="Unassembled WGS sequence"/>
</dbReference>
<feature type="region of interest" description="Disordered" evidence="5">
    <location>
        <begin position="1011"/>
        <end position="1123"/>
    </location>
</feature>
<feature type="compositionally biased region" description="Low complexity" evidence="5">
    <location>
        <begin position="794"/>
        <end position="831"/>
    </location>
</feature>
<gene>
    <name evidence="7" type="ORF">BU23DRAFT_180414</name>
</gene>
<dbReference type="OrthoDB" id="6105938at2759"/>
<feature type="compositionally biased region" description="Acidic residues" evidence="5">
    <location>
        <begin position="384"/>
        <end position="413"/>
    </location>
</feature>
<feature type="compositionally biased region" description="Polar residues" evidence="5">
    <location>
        <begin position="1"/>
        <end position="16"/>
    </location>
</feature>
<feature type="region of interest" description="Disordered" evidence="5">
    <location>
        <begin position="1"/>
        <end position="111"/>
    </location>
</feature>
<dbReference type="Gene3D" id="3.30.40.10">
    <property type="entry name" value="Zinc/RING finger domain, C3HC4 (zinc finger)"/>
    <property type="match status" value="1"/>
</dbReference>
<feature type="domain" description="RING-type" evidence="6">
    <location>
        <begin position="130"/>
        <end position="171"/>
    </location>
</feature>
<feature type="compositionally biased region" description="Basic and acidic residues" evidence="5">
    <location>
        <begin position="70"/>
        <end position="94"/>
    </location>
</feature>